<feature type="transmembrane region" description="Helical" evidence="6">
    <location>
        <begin position="188"/>
        <end position="208"/>
    </location>
</feature>
<evidence type="ECO:0000256" key="4">
    <source>
        <dbReference type="ARBA" id="ARBA00022989"/>
    </source>
</evidence>
<dbReference type="EMBL" id="VEPZ02000700">
    <property type="protein sequence ID" value="KAE8720590.1"/>
    <property type="molecule type" value="Genomic_DNA"/>
</dbReference>
<proteinExistence type="inferred from homology"/>
<evidence type="ECO:0000256" key="2">
    <source>
        <dbReference type="ARBA" id="ARBA00006447"/>
    </source>
</evidence>
<dbReference type="InterPro" id="IPR037185">
    <property type="entry name" value="EmrE-like"/>
</dbReference>
<evidence type="ECO:0000256" key="6">
    <source>
        <dbReference type="SAM" id="Phobius"/>
    </source>
</evidence>
<comment type="similarity">
    <text evidence="2">Belongs to the nucleotide-sugar transporter family. CMP-Sialate:CMP antiporter (TC 2.A.7.12) subfamily.</text>
</comment>
<feature type="transmembrane region" description="Helical" evidence="6">
    <location>
        <begin position="255"/>
        <end position="273"/>
    </location>
</feature>
<dbReference type="GO" id="GO:0000139">
    <property type="term" value="C:Golgi membrane"/>
    <property type="evidence" value="ECO:0007669"/>
    <property type="project" value="InterPro"/>
</dbReference>
<feature type="transmembrane region" description="Helical" evidence="6">
    <location>
        <begin position="154"/>
        <end position="172"/>
    </location>
</feature>
<reference evidence="7" key="1">
    <citation type="submission" date="2019-09" db="EMBL/GenBank/DDBJ databases">
        <title>Draft genome information of white flower Hibiscus syriacus.</title>
        <authorList>
            <person name="Kim Y.-M."/>
        </authorList>
    </citation>
    <scope>NUCLEOTIDE SEQUENCE [LARGE SCALE GENOMIC DNA]</scope>
    <source>
        <strain evidence="7">YM2019G1</strain>
    </source>
</reference>
<comment type="subcellular location">
    <subcellularLocation>
        <location evidence="1">Membrane</location>
        <topology evidence="1">Multi-pass membrane protein</topology>
    </subcellularLocation>
</comment>
<evidence type="ECO:0000313" key="8">
    <source>
        <dbReference type="Proteomes" id="UP000436088"/>
    </source>
</evidence>
<dbReference type="InterPro" id="IPR007271">
    <property type="entry name" value="Nuc_sug_transpt"/>
</dbReference>
<sequence length="285" mass="31287">MWLRPCARVTTIFSDAKRERKRKHSDLISVIRQENHQISKSRINLETLNKKTRSFVKVAIIVNSSVLTCEVAKVVRAIILMAKDGSLKKLSKEWTLMGSLTASGRPAAIYALRNSLLQISYRNLDSLTFSMLNQRKIIFTALFTFIILRQRQSIHQLGALFLLIMAALLLSIDEGSSKASSSGDPEQILFYGFVPVLVGSVLSGLAFIMSMGFSVVANALGGILVGLITSLAGGVTKGFVVVSAMLQFLLEGKPPSMYSLVALPLVIISISIYQKYPYGVKKKEA</sequence>
<evidence type="ECO:0000256" key="1">
    <source>
        <dbReference type="ARBA" id="ARBA00004141"/>
    </source>
</evidence>
<evidence type="ECO:0000256" key="5">
    <source>
        <dbReference type="ARBA" id="ARBA00023136"/>
    </source>
</evidence>
<keyword evidence="3 6" id="KW-0812">Transmembrane</keyword>
<keyword evidence="5 6" id="KW-0472">Membrane</keyword>
<organism evidence="7 8">
    <name type="scientific">Hibiscus syriacus</name>
    <name type="common">Rose of Sharon</name>
    <dbReference type="NCBI Taxonomy" id="106335"/>
    <lineage>
        <taxon>Eukaryota</taxon>
        <taxon>Viridiplantae</taxon>
        <taxon>Streptophyta</taxon>
        <taxon>Embryophyta</taxon>
        <taxon>Tracheophyta</taxon>
        <taxon>Spermatophyta</taxon>
        <taxon>Magnoliopsida</taxon>
        <taxon>eudicotyledons</taxon>
        <taxon>Gunneridae</taxon>
        <taxon>Pentapetalae</taxon>
        <taxon>rosids</taxon>
        <taxon>malvids</taxon>
        <taxon>Malvales</taxon>
        <taxon>Malvaceae</taxon>
        <taxon>Malvoideae</taxon>
        <taxon>Hibiscus</taxon>
    </lineage>
</organism>
<dbReference type="PANTHER" id="PTHR10231">
    <property type="entry name" value="NUCLEOTIDE-SUGAR TRANSMEMBRANE TRANSPORTER"/>
    <property type="match status" value="1"/>
</dbReference>
<dbReference type="Proteomes" id="UP000436088">
    <property type="component" value="Unassembled WGS sequence"/>
</dbReference>
<gene>
    <name evidence="7" type="ORF">F3Y22_tig00018853pilonHSYRG00011</name>
</gene>
<keyword evidence="8" id="KW-1185">Reference proteome</keyword>
<feature type="transmembrane region" description="Helical" evidence="6">
    <location>
        <begin position="215"/>
        <end position="235"/>
    </location>
</feature>
<name>A0A6A3BUR0_HIBSY</name>
<dbReference type="AlphaFoldDB" id="A0A6A3BUR0"/>
<comment type="caution">
    <text evidence="7">The sequence shown here is derived from an EMBL/GenBank/DDBJ whole genome shotgun (WGS) entry which is preliminary data.</text>
</comment>
<keyword evidence="4 6" id="KW-1133">Transmembrane helix</keyword>
<dbReference type="Pfam" id="PF04142">
    <property type="entry name" value="Nuc_sug_transp"/>
    <property type="match status" value="1"/>
</dbReference>
<dbReference type="SUPFAM" id="SSF103481">
    <property type="entry name" value="Multidrug resistance efflux transporter EmrE"/>
    <property type="match status" value="1"/>
</dbReference>
<evidence type="ECO:0000313" key="7">
    <source>
        <dbReference type="EMBL" id="KAE8720590.1"/>
    </source>
</evidence>
<dbReference type="GO" id="GO:0015165">
    <property type="term" value="F:pyrimidine nucleotide-sugar transmembrane transporter activity"/>
    <property type="evidence" value="ECO:0007669"/>
    <property type="project" value="InterPro"/>
</dbReference>
<accession>A0A6A3BUR0</accession>
<protein>
    <submittedName>
        <fullName evidence="7">CMP-sialic acid transporter 5</fullName>
    </submittedName>
</protein>
<evidence type="ECO:0000256" key="3">
    <source>
        <dbReference type="ARBA" id="ARBA00022692"/>
    </source>
</evidence>